<evidence type="ECO:0000313" key="3">
    <source>
        <dbReference type="Proteomes" id="UP000294887"/>
    </source>
</evidence>
<sequence length="220" mass="24483">MNIQMDHLVIGAANLKQGVDYVRDLLGVDIPYGGAHEKMGTHNHLMQLGNNTFLEVIAINEDDEAPNNPRWYGLDDPFVRRQNEIEPALLTWVVNTKNIEELTKQATFTVGNAELISRGSLSWYFGLPEDGRLLAGGMLPYAIEWQTDVHPSTNMADLGCKLHKLEIYHPYPSWLKDALTSISALDLVEIKALPKNSTPYLVAHINTPSGIKKVTSHGTL</sequence>
<dbReference type="Pfam" id="PF13468">
    <property type="entry name" value="Glyoxalase_3"/>
    <property type="match status" value="1"/>
</dbReference>
<protein>
    <submittedName>
        <fullName evidence="2">Glyoxalase-like protein</fullName>
    </submittedName>
</protein>
<dbReference type="EMBL" id="SMFQ01000004">
    <property type="protein sequence ID" value="TCJ84822.1"/>
    <property type="molecule type" value="Genomic_DNA"/>
</dbReference>
<evidence type="ECO:0000259" key="1">
    <source>
        <dbReference type="Pfam" id="PF13468"/>
    </source>
</evidence>
<organism evidence="2 3">
    <name type="scientific">Cocleimonas flava</name>
    <dbReference type="NCBI Taxonomy" id="634765"/>
    <lineage>
        <taxon>Bacteria</taxon>
        <taxon>Pseudomonadati</taxon>
        <taxon>Pseudomonadota</taxon>
        <taxon>Gammaproteobacteria</taxon>
        <taxon>Thiotrichales</taxon>
        <taxon>Thiotrichaceae</taxon>
        <taxon>Cocleimonas</taxon>
    </lineage>
</organism>
<reference evidence="2 3" key="1">
    <citation type="submission" date="2019-03" db="EMBL/GenBank/DDBJ databases">
        <title>Genomic Encyclopedia of Type Strains, Phase IV (KMG-IV): sequencing the most valuable type-strain genomes for metagenomic binning, comparative biology and taxonomic classification.</title>
        <authorList>
            <person name="Goeker M."/>
        </authorList>
    </citation>
    <scope>NUCLEOTIDE SEQUENCE [LARGE SCALE GENOMIC DNA]</scope>
    <source>
        <strain evidence="2 3">DSM 24830</strain>
    </source>
</reference>
<dbReference type="AlphaFoldDB" id="A0A4R1EXQ3"/>
<dbReference type="InterPro" id="IPR029068">
    <property type="entry name" value="Glyas_Bleomycin-R_OHBP_Dase"/>
</dbReference>
<dbReference type="OrthoDB" id="5801364at2"/>
<evidence type="ECO:0000313" key="2">
    <source>
        <dbReference type="EMBL" id="TCJ84822.1"/>
    </source>
</evidence>
<keyword evidence="3" id="KW-1185">Reference proteome</keyword>
<dbReference type="RefSeq" id="WP_131906555.1">
    <property type="nucleotide sequence ID" value="NZ_BAAAFU010000006.1"/>
</dbReference>
<comment type="caution">
    <text evidence="2">The sequence shown here is derived from an EMBL/GenBank/DDBJ whole genome shotgun (WGS) entry which is preliminary data.</text>
</comment>
<feature type="domain" description="Glyoxalase-like" evidence="1">
    <location>
        <begin position="5"/>
        <end position="178"/>
    </location>
</feature>
<dbReference type="Proteomes" id="UP000294887">
    <property type="component" value="Unassembled WGS sequence"/>
</dbReference>
<dbReference type="Gene3D" id="3.10.180.10">
    <property type="entry name" value="2,3-Dihydroxybiphenyl 1,2-Dioxygenase, domain 1"/>
    <property type="match status" value="1"/>
</dbReference>
<gene>
    <name evidence="2" type="ORF">EV695_2783</name>
</gene>
<proteinExistence type="predicted"/>
<accession>A0A4R1EXQ3</accession>
<name>A0A4R1EXQ3_9GAMM</name>
<dbReference type="InterPro" id="IPR025870">
    <property type="entry name" value="Glyoxalase-like_dom"/>
</dbReference>